<evidence type="ECO:0000313" key="2">
    <source>
        <dbReference type="Proteomes" id="UP001232973"/>
    </source>
</evidence>
<gene>
    <name evidence="1" type="ORF">J2S03_003300</name>
</gene>
<comment type="caution">
    <text evidence="1">The sequence shown here is derived from an EMBL/GenBank/DDBJ whole genome shotgun (WGS) entry which is preliminary data.</text>
</comment>
<reference evidence="1 2" key="1">
    <citation type="submission" date="2023-07" db="EMBL/GenBank/DDBJ databases">
        <title>Genomic Encyclopedia of Type Strains, Phase IV (KMG-IV): sequencing the most valuable type-strain genomes for metagenomic binning, comparative biology and taxonomic classification.</title>
        <authorList>
            <person name="Goeker M."/>
        </authorList>
    </citation>
    <scope>NUCLEOTIDE SEQUENCE [LARGE SCALE GENOMIC DNA]</scope>
    <source>
        <strain evidence="1 2">DSM 4006</strain>
    </source>
</reference>
<protein>
    <submittedName>
        <fullName evidence="1">Uncharacterized protein</fullName>
    </submittedName>
</protein>
<dbReference type="Proteomes" id="UP001232973">
    <property type="component" value="Unassembled WGS sequence"/>
</dbReference>
<dbReference type="EMBL" id="JAUSTP010000043">
    <property type="protein sequence ID" value="MDQ0191429.1"/>
    <property type="molecule type" value="Genomic_DNA"/>
</dbReference>
<accession>A0ABT9XM87</accession>
<keyword evidence="2" id="KW-1185">Reference proteome</keyword>
<sequence>MIPISVGGFVKLYRQHNKSLNEQELKASLRRMARLRDRGARCEICGGSIWAIGSAVTGWNGCFTCITGESDDSDDYEVCL</sequence>
<name>A0ABT9XM87_9BACL</name>
<evidence type="ECO:0000313" key="1">
    <source>
        <dbReference type="EMBL" id="MDQ0191429.1"/>
    </source>
</evidence>
<proteinExistence type="predicted"/>
<organism evidence="1 2">
    <name type="scientific">Alicyclobacillus cycloheptanicus</name>
    <dbReference type="NCBI Taxonomy" id="1457"/>
    <lineage>
        <taxon>Bacteria</taxon>
        <taxon>Bacillati</taxon>
        <taxon>Bacillota</taxon>
        <taxon>Bacilli</taxon>
        <taxon>Bacillales</taxon>
        <taxon>Alicyclobacillaceae</taxon>
        <taxon>Alicyclobacillus</taxon>
    </lineage>
</organism>